<evidence type="ECO:0000313" key="2">
    <source>
        <dbReference type="EMBL" id="TLX73137.1"/>
    </source>
</evidence>
<dbReference type="EMBL" id="SWDV01000030">
    <property type="protein sequence ID" value="TLX73137.1"/>
    <property type="molecule type" value="Genomic_DNA"/>
</dbReference>
<accession>A0A5R9QT17</accession>
<dbReference type="NCBIfam" id="NF010240">
    <property type="entry name" value="PRK13687.1"/>
    <property type="match status" value="1"/>
</dbReference>
<keyword evidence="3" id="KW-1185">Reference proteome</keyword>
<evidence type="ECO:0000256" key="1">
    <source>
        <dbReference type="HAMAP-Rule" id="MF_00827"/>
    </source>
</evidence>
<dbReference type="RefSeq" id="WP_138525443.1">
    <property type="nucleotide sequence ID" value="NZ_JAOCBK010000020.1"/>
</dbReference>
<dbReference type="Proteomes" id="UP000306635">
    <property type="component" value="Unassembled WGS sequence"/>
</dbReference>
<gene>
    <name evidence="2" type="ORF">FAS41_21425</name>
</gene>
<dbReference type="Pfam" id="PF09857">
    <property type="entry name" value="YjhX_toxin"/>
    <property type="match status" value="1"/>
</dbReference>
<sequence>MNISRSEQRTLHVLAKGGHISFQRDDSGRIVFVECYTRDGYVLADCTLAVFRKLKNKRLILSRGGSPYRINASGLGAVRPQLDNR</sequence>
<reference evidence="2 3" key="1">
    <citation type="submission" date="2019-04" db="EMBL/GenBank/DDBJ databases">
        <authorList>
            <person name="Li M."/>
        </authorList>
    </citation>
    <scope>NUCLEOTIDE SEQUENCE [LARGE SCALE GENOMIC DNA]</scope>
    <source>
        <strain evidence="2 3">LAM1902</strain>
    </source>
</reference>
<evidence type="ECO:0000313" key="3">
    <source>
        <dbReference type="Proteomes" id="UP000306635"/>
    </source>
</evidence>
<dbReference type="HAMAP" id="MF_00827">
    <property type="entry name" value="UPF0386"/>
    <property type="match status" value="1"/>
</dbReference>
<dbReference type="InterPro" id="IPR018654">
    <property type="entry name" value="YjhX_toxin"/>
</dbReference>
<dbReference type="AlphaFoldDB" id="A0A5R9QT17"/>
<protein>
    <recommendedName>
        <fullName evidence="1">UPF0386 protein FAS41_21425</fullName>
    </recommendedName>
</protein>
<dbReference type="OrthoDB" id="7204880at2"/>
<name>A0A5R9QT17_9PSED</name>
<comment type="similarity">
    <text evidence="1">Belongs to the UPF0386 family.</text>
</comment>
<proteinExistence type="inferred from homology"/>
<organism evidence="2 3">
    <name type="scientific">Pseudomonas nicosulfuronedens</name>
    <dbReference type="NCBI Taxonomy" id="2571105"/>
    <lineage>
        <taxon>Bacteria</taxon>
        <taxon>Pseudomonadati</taxon>
        <taxon>Pseudomonadota</taxon>
        <taxon>Gammaproteobacteria</taxon>
        <taxon>Pseudomonadales</taxon>
        <taxon>Pseudomonadaceae</taxon>
        <taxon>Pseudomonas</taxon>
    </lineage>
</organism>
<comment type="caution">
    <text evidence="2">The sequence shown here is derived from an EMBL/GenBank/DDBJ whole genome shotgun (WGS) entry which is preliminary data.</text>
</comment>